<feature type="transmembrane region" description="Helical" evidence="1">
    <location>
        <begin position="141"/>
        <end position="161"/>
    </location>
</feature>
<dbReference type="Pfam" id="PF07853">
    <property type="entry name" value="DUF1648"/>
    <property type="match status" value="1"/>
</dbReference>
<evidence type="ECO:0000256" key="1">
    <source>
        <dbReference type="SAM" id="Phobius"/>
    </source>
</evidence>
<keyword evidence="1" id="KW-1133">Transmembrane helix</keyword>
<evidence type="ECO:0000313" key="4">
    <source>
        <dbReference type="Proteomes" id="UP000624701"/>
    </source>
</evidence>
<dbReference type="InterPro" id="IPR012867">
    <property type="entry name" value="DUF1648"/>
</dbReference>
<sequence>MKNDRPKIKVPFETLDIVIELASIAILILMWCHVIIEYGNLPDSIPSHFNASGEPDGYSKKLFLWFLPSLATVMYLGMLALSRFPHLHNYTVNITKENALKQYRFSTRVLRIVNFLCTLLFAYISYKIIVGAQQNASSLGVGFPFIVVGACLLLVVVIIIYQKKNK</sequence>
<keyword evidence="1" id="KW-0812">Transmembrane</keyword>
<dbReference type="RefSeq" id="WP_188373958.1">
    <property type="nucleotide sequence ID" value="NZ_BMDQ01000001.1"/>
</dbReference>
<feature type="transmembrane region" description="Helical" evidence="1">
    <location>
        <begin position="12"/>
        <end position="36"/>
    </location>
</feature>
<dbReference type="Proteomes" id="UP000624701">
    <property type="component" value="Unassembled WGS sequence"/>
</dbReference>
<keyword evidence="1" id="KW-0472">Membrane</keyword>
<reference evidence="4" key="1">
    <citation type="journal article" date="2019" name="Int. J. Syst. Evol. Microbiol.">
        <title>The Global Catalogue of Microorganisms (GCM) 10K type strain sequencing project: providing services to taxonomists for standard genome sequencing and annotation.</title>
        <authorList>
            <consortium name="The Broad Institute Genomics Platform"/>
            <consortium name="The Broad Institute Genome Sequencing Center for Infectious Disease"/>
            <person name="Wu L."/>
            <person name="Ma J."/>
        </authorList>
    </citation>
    <scope>NUCLEOTIDE SEQUENCE [LARGE SCALE GENOMIC DNA]</scope>
    <source>
        <strain evidence="4">CCM 8681</strain>
    </source>
</reference>
<evidence type="ECO:0000313" key="3">
    <source>
        <dbReference type="EMBL" id="GGI57075.1"/>
    </source>
</evidence>
<evidence type="ECO:0000259" key="2">
    <source>
        <dbReference type="Pfam" id="PF07853"/>
    </source>
</evidence>
<accession>A0ABQ2BX90</accession>
<gene>
    <name evidence="3" type="ORF">GCM10011444_13840</name>
</gene>
<comment type="caution">
    <text evidence="3">The sequence shown here is derived from an EMBL/GenBank/DDBJ whole genome shotgun (WGS) entry which is preliminary data.</text>
</comment>
<organism evidence="3 4">
    <name type="scientific">Winogradskyella haliclonae</name>
    <dbReference type="NCBI Taxonomy" id="2048558"/>
    <lineage>
        <taxon>Bacteria</taxon>
        <taxon>Pseudomonadati</taxon>
        <taxon>Bacteroidota</taxon>
        <taxon>Flavobacteriia</taxon>
        <taxon>Flavobacteriales</taxon>
        <taxon>Flavobacteriaceae</taxon>
        <taxon>Winogradskyella</taxon>
    </lineage>
</organism>
<name>A0ABQ2BX90_9FLAO</name>
<proteinExistence type="predicted"/>
<feature type="transmembrane region" description="Helical" evidence="1">
    <location>
        <begin position="109"/>
        <end position="129"/>
    </location>
</feature>
<dbReference type="EMBL" id="BMDQ01000001">
    <property type="protein sequence ID" value="GGI57075.1"/>
    <property type="molecule type" value="Genomic_DNA"/>
</dbReference>
<feature type="transmembrane region" description="Helical" evidence="1">
    <location>
        <begin position="62"/>
        <end position="81"/>
    </location>
</feature>
<keyword evidence="4" id="KW-1185">Reference proteome</keyword>
<protein>
    <recommendedName>
        <fullName evidence="2">DUF1648 domain-containing protein</fullName>
    </recommendedName>
</protein>
<dbReference type="PANTHER" id="PTHR37810:SF5">
    <property type="entry name" value="IMMUNITY PROTEIN SDPI"/>
    <property type="match status" value="1"/>
</dbReference>
<feature type="domain" description="DUF1648" evidence="2">
    <location>
        <begin position="26"/>
        <end position="71"/>
    </location>
</feature>
<dbReference type="PANTHER" id="PTHR37810">
    <property type="entry name" value="IMMUNITY PROTEIN SDPI"/>
    <property type="match status" value="1"/>
</dbReference>